<dbReference type="AlphaFoldDB" id="A0A1Q2CS89"/>
<dbReference type="KEGG" id="tes:BW730_17275"/>
<name>A0A1Q2CS89_9ACTN</name>
<protein>
    <submittedName>
        <fullName evidence="2">Uncharacterized protein</fullName>
    </submittedName>
</protein>
<dbReference type="STRING" id="1332264.BW730_17275"/>
<evidence type="ECO:0000313" key="2">
    <source>
        <dbReference type="EMBL" id="AQP48986.1"/>
    </source>
</evidence>
<reference evidence="3" key="1">
    <citation type="submission" date="2017-02" db="EMBL/GenBank/DDBJ databases">
        <title>Tessaracoccus aquaemaris sp. nov., isolated from the intestine of a Korean rockfish, Sebastes schlegelii, in a marine aquaculture pond.</title>
        <authorList>
            <person name="Tak E.J."/>
            <person name="Bae J.-W."/>
        </authorList>
    </citation>
    <scope>NUCLEOTIDE SEQUENCE [LARGE SCALE GENOMIC DNA]</scope>
    <source>
        <strain evidence="3">NSG39</strain>
    </source>
</reference>
<keyword evidence="3" id="KW-1185">Reference proteome</keyword>
<accession>A0A1Q2CS89</accession>
<proteinExistence type="predicted"/>
<evidence type="ECO:0000313" key="3">
    <source>
        <dbReference type="Proteomes" id="UP000188145"/>
    </source>
</evidence>
<sequence length="130" mass="13021">MTHTLGRLAAGAVLALLVGCSSGASSCAAPTVTGLPDVVAPGESVTVTVSNLWDGCSDTGGGPNKPIRGTARIDVLSRTDRDHPIVTADTGEVAADASAELTFQIPEPTPEGEAYLSLDGSDLASFRIGG</sequence>
<feature type="chain" id="PRO_5038719801" evidence="1">
    <location>
        <begin position="25"/>
        <end position="130"/>
    </location>
</feature>
<evidence type="ECO:0000256" key="1">
    <source>
        <dbReference type="SAM" id="SignalP"/>
    </source>
</evidence>
<keyword evidence="1" id="KW-0732">Signal</keyword>
<feature type="signal peptide" evidence="1">
    <location>
        <begin position="1"/>
        <end position="24"/>
    </location>
</feature>
<dbReference type="PROSITE" id="PS51257">
    <property type="entry name" value="PROKAR_LIPOPROTEIN"/>
    <property type="match status" value="1"/>
</dbReference>
<dbReference type="Proteomes" id="UP000188145">
    <property type="component" value="Chromosome"/>
</dbReference>
<gene>
    <name evidence="2" type="ORF">BW730_17275</name>
</gene>
<organism evidence="2 3">
    <name type="scientific">Tessaracoccus aquimaris</name>
    <dbReference type="NCBI Taxonomy" id="1332264"/>
    <lineage>
        <taxon>Bacteria</taxon>
        <taxon>Bacillati</taxon>
        <taxon>Actinomycetota</taxon>
        <taxon>Actinomycetes</taxon>
        <taxon>Propionibacteriales</taxon>
        <taxon>Propionibacteriaceae</taxon>
        <taxon>Tessaracoccus</taxon>
    </lineage>
</organism>
<dbReference type="RefSeq" id="WP_077687340.1">
    <property type="nucleotide sequence ID" value="NZ_CP019606.1"/>
</dbReference>
<dbReference type="EMBL" id="CP019606">
    <property type="protein sequence ID" value="AQP48986.1"/>
    <property type="molecule type" value="Genomic_DNA"/>
</dbReference>